<dbReference type="GO" id="GO:0008168">
    <property type="term" value="F:methyltransferase activity"/>
    <property type="evidence" value="ECO:0007669"/>
    <property type="project" value="UniProtKB-KW"/>
</dbReference>
<protein>
    <submittedName>
        <fullName evidence="2">Class I SAM-dependent methyltransferase</fullName>
    </submittedName>
</protein>
<dbReference type="GO" id="GO:0032259">
    <property type="term" value="P:methylation"/>
    <property type="evidence" value="ECO:0007669"/>
    <property type="project" value="UniProtKB-KW"/>
</dbReference>
<sequence>MTEAAGNAPDDASGAGDDVRGDAMAAEFDTVAAWTADVALALGPDHHVPAGCRGSGGPAALHWFLDHLRPAPGSTFLDVGAGVGGPAAFAAREAGVRPVLTEPQAGACRAARRLFDLPVVRAASALPVRDAAVTSGWCLGVLCTVEDQPALVRELRRVLAPDGRLGLLVYVAGQDDVRDAPEGNHFPTAESLGRLLADAGLVVEQSGQLADFAGTPPLWQEQAAAVEAELERRHGSDERFRTAERQSGRIGRLIARGDVRGTMLVVRPARA</sequence>
<name>A0ABP6Y3S3_9ACTN</name>
<dbReference type="Proteomes" id="UP001500767">
    <property type="component" value="Unassembled WGS sequence"/>
</dbReference>
<keyword evidence="2" id="KW-0808">Transferase</keyword>
<keyword evidence="2" id="KW-0489">Methyltransferase</keyword>
<comment type="caution">
    <text evidence="2">The sequence shown here is derived from an EMBL/GenBank/DDBJ whole genome shotgun (WGS) entry which is preliminary data.</text>
</comment>
<dbReference type="InterPro" id="IPR029063">
    <property type="entry name" value="SAM-dependent_MTases_sf"/>
</dbReference>
<accession>A0ABP6Y3S3</accession>
<organism evidence="2 3">
    <name type="scientific">Microlunatus spumicola</name>
    <dbReference type="NCBI Taxonomy" id="81499"/>
    <lineage>
        <taxon>Bacteria</taxon>
        <taxon>Bacillati</taxon>
        <taxon>Actinomycetota</taxon>
        <taxon>Actinomycetes</taxon>
        <taxon>Propionibacteriales</taxon>
        <taxon>Propionibacteriaceae</taxon>
        <taxon>Microlunatus</taxon>
    </lineage>
</organism>
<keyword evidence="3" id="KW-1185">Reference proteome</keyword>
<reference evidence="3" key="1">
    <citation type="journal article" date="2019" name="Int. J. Syst. Evol. Microbiol.">
        <title>The Global Catalogue of Microorganisms (GCM) 10K type strain sequencing project: providing services to taxonomists for standard genome sequencing and annotation.</title>
        <authorList>
            <consortium name="The Broad Institute Genomics Platform"/>
            <consortium name="The Broad Institute Genome Sequencing Center for Infectious Disease"/>
            <person name="Wu L."/>
            <person name="Ma J."/>
        </authorList>
    </citation>
    <scope>NUCLEOTIDE SEQUENCE [LARGE SCALE GENOMIC DNA]</scope>
    <source>
        <strain evidence="3">JCM 16540</strain>
    </source>
</reference>
<dbReference type="CDD" id="cd02440">
    <property type="entry name" value="AdoMet_MTases"/>
    <property type="match status" value="1"/>
</dbReference>
<dbReference type="EMBL" id="BAAAYR010000005">
    <property type="protein sequence ID" value="GAA3575732.1"/>
    <property type="molecule type" value="Genomic_DNA"/>
</dbReference>
<evidence type="ECO:0000313" key="2">
    <source>
        <dbReference type="EMBL" id="GAA3575732.1"/>
    </source>
</evidence>
<dbReference type="RefSeq" id="WP_204911029.1">
    <property type="nucleotide sequence ID" value="NZ_BAAAYR010000005.1"/>
</dbReference>
<evidence type="ECO:0000313" key="3">
    <source>
        <dbReference type="Proteomes" id="UP001500767"/>
    </source>
</evidence>
<dbReference type="SUPFAM" id="SSF53335">
    <property type="entry name" value="S-adenosyl-L-methionine-dependent methyltransferases"/>
    <property type="match status" value="1"/>
</dbReference>
<evidence type="ECO:0000259" key="1">
    <source>
        <dbReference type="Pfam" id="PF08241"/>
    </source>
</evidence>
<dbReference type="Gene3D" id="3.40.50.150">
    <property type="entry name" value="Vaccinia Virus protein VP39"/>
    <property type="match status" value="1"/>
</dbReference>
<dbReference type="Pfam" id="PF08241">
    <property type="entry name" value="Methyltransf_11"/>
    <property type="match status" value="1"/>
</dbReference>
<dbReference type="InterPro" id="IPR013216">
    <property type="entry name" value="Methyltransf_11"/>
</dbReference>
<feature type="domain" description="Methyltransferase type 11" evidence="1">
    <location>
        <begin position="77"/>
        <end position="165"/>
    </location>
</feature>
<gene>
    <name evidence="2" type="ORF">GCM10022197_36020</name>
</gene>
<proteinExistence type="predicted"/>